<proteinExistence type="inferred from homology"/>
<dbReference type="AlphaFoldDB" id="A0A6A2YDT7"/>
<comment type="cofactor">
    <cofactor evidence="2">
        <name>Mg(2+)</name>
        <dbReference type="ChEBI" id="CHEBI:18420"/>
    </cofactor>
</comment>
<dbReference type="PANTHER" id="PTHR20854">
    <property type="entry name" value="INOSITOL MONOPHOSPHATASE"/>
    <property type="match status" value="1"/>
</dbReference>
<dbReference type="SUPFAM" id="SSF56655">
    <property type="entry name" value="Carbohydrate phosphatase"/>
    <property type="match status" value="1"/>
</dbReference>
<dbReference type="InterPro" id="IPR000760">
    <property type="entry name" value="Inositol_monophosphatase-like"/>
</dbReference>
<keyword evidence="2" id="KW-0479">Metal-binding</keyword>
<dbReference type="GO" id="GO:0008934">
    <property type="term" value="F:inositol monophosphate 1-phosphatase activity"/>
    <property type="evidence" value="ECO:0007669"/>
    <property type="project" value="TreeGrafter"/>
</dbReference>
<reference evidence="3" key="1">
    <citation type="submission" date="2019-09" db="EMBL/GenBank/DDBJ databases">
        <title>Draft genome information of white flower Hibiscus syriacus.</title>
        <authorList>
            <person name="Kim Y.-M."/>
        </authorList>
    </citation>
    <scope>NUCLEOTIDE SEQUENCE [LARGE SCALE GENOMIC DNA]</scope>
    <source>
        <strain evidence="3">YM2019G1</strain>
    </source>
</reference>
<evidence type="ECO:0000256" key="2">
    <source>
        <dbReference type="PIRSR" id="PIRSR600760-2"/>
    </source>
</evidence>
<comment type="caution">
    <text evidence="3">The sequence shown here is derived from an EMBL/GenBank/DDBJ whole genome shotgun (WGS) entry which is preliminary data.</text>
</comment>
<comment type="similarity">
    <text evidence="1">Belongs to the inositol monophosphatase superfamily.</text>
</comment>
<evidence type="ECO:0000256" key="1">
    <source>
        <dbReference type="ARBA" id="ARBA00009759"/>
    </source>
</evidence>
<accession>A0A6A2YDT7</accession>
<dbReference type="Proteomes" id="UP000436088">
    <property type="component" value="Unassembled WGS sequence"/>
</dbReference>
<dbReference type="Pfam" id="PF00459">
    <property type="entry name" value="Inositol_P"/>
    <property type="match status" value="1"/>
</dbReference>
<sequence length="126" mass="13945">MFIKIIRKGFYQTKNVEHKGQVFNFFFRKFYGFSGSHEEFLATAVDAAKKADEVDLVTETDKASINDVCFSSWGRNHASCGTSELTDEPTWIVDPLDGITNFVHGFLFVCVSIGLTVGKVPAVGVV</sequence>
<name>A0A6A2YDT7_HIBSY</name>
<protein>
    <submittedName>
        <fullName evidence="3">Inositol-phosphate phosphatase</fullName>
    </submittedName>
</protein>
<organism evidence="3 4">
    <name type="scientific">Hibiscus syriacus</name>
    <name type="common">Rose of Sharon</name>
    <dbReference type="NCBI Taxonomy" id="106335"/>
    <lineage>
        <taxon>Eukaryota</taxon>
        <taxon>Viridiplantae</taxon>
        <taxon>Streptophyta</taxon>
        <taxon>Embryophyta</taxon>
        <taxon>Tracheophyta</taxon>
        <taxon>Spermatophyta</taxon>
        <taxon>Magnoliopsida</taxon>
        <taxon>eudicotyledons</taxon>
        <taxon>Gunneridae</taxon>
        <taxon>Pentapetalae</taxon>
        <taxon>rosids</taxon>
        <taxon>malvids</taxon>
        <taxon>Malvales</taxon>
        <taxon>Malvaceae</taxon>
        <taxon>Malvoideae</taxon>
        <taxon>Hibiscus</taxon>
    </lineage>
</organism>
<dbReference type="PANTHER" id="PTHR20854:SF4">
    <property type="entry name" value="INOSITOL-1-MONOPHOSPHATASE-RELATED"/>
    <property type="match status" value="1"/>
</dbReference>
<dbReference type="Gene3D" id="3.30.540.10">
    <property type="entry name" value="Fructose-1,6-Bisphosphatase, subunit A, domain 1"/>
    <property type="match status" value="1"/>
</dbReference>
<evidence type="ECO:0000313" key="3">
    <source>
        <dbReference type="EMBL" id="KAE8670534.1"/>
    </source>
</evidence>
<evidence type="ECO:0000313" key="4">
    <source>
        <dbReference type="Proteomes" id="UP000436088"/>
    </source>
</evidence>
<dbReference type="EMBL" id="VEPZ02001508">
    <property type="protein sequence ID" value="KAE8670534.1"/>
    <property type="molecule type" value="Genomic_DNA"/>
</dbReference>
<feature type="binding site" evidence="2">
    <location>
        <position position="97"/>
    </location>
    <ligand>
        <name>Mg(2+)</name>
        <dbReference type="ChEBI" id="CHEBI:18420"/>
        <label>1</label>
        <note>catalytic</note>
    </ligand>
</feature>
<feature type="binding site" evidence="2">
    <location>
        <position position="94"/>
    </location>
    <ligand>
        <name>Mg(2+)</name>
        <dbReference type="ChEBI" id="CHEBI:18420"/>
        <label>1</label>
        <note>catalytic</note>
    </ligand>
</feature>
<keyword evidence="2" id="KW-0460">Magnesium</keyword>
<gene>
    <name evidence="3" type="ORF">F3Y22_tig00112127pilonHSYRG00083</name>
</gene>
<dbReference type="GO" id="GO:0007165">
    <property type="term" value="P:signal transduction"/>
    <property type="evidence" value="ECO:0007669"/>
    <property type="project" value="TreeGrafter"/>
</dbReference>
<feature type="binding site" evidence="2">
    <location>
        <position position="96"/>
    </location>
    <ligand>
        <name>Mg(2+)</name>
        <dbReference type="ChEBI" id="CHEBI:18420"/>
        <label>1</label>
        <note>catalytic</note>
    </ligand>
</feature>
<keyword evidence="4" id="KW-1185">Reference proteome</keyword>
<dbReference type="GO" id="GO:0006020">
    <property type="term" value="P:inositol metabolic process"/>
    <property type="evidence" value="ECO:0007669"/>
    <property type="project" value="TreeGrafter"/>
</dbReference>
<dbReference type="GO" id="GO:0046872">
    <property type="term" value="F:metal ion binding"/>
    <property type="evidence" value="ECO:0007669"/>
    <property type="project" value="UniProtKB-KW"/>
</dbReference>